<feature type="transmembrane region" description="Helical" evidence="1">
    <location>
        <begin position="44"/>
        <end position="64"/>
    </location>
</feature>
<dbReference type="EMBL" id="CAKLDI010000001">
    <property type="protein sequence ID" value="CAH0534752.1"/>
    <property type="molecule type" value="Genomic_DNA"/>
</dbReference>
<keyword evidence="1" id="KW-1133">Transmembrane helix</keyword>
<evidence type="ECO:0000313" key="2">
    <source>
        <dbReference type="EMBL" id="CAH0534752.1"/>
    </source>
</evidence>
<accession>A0ABM8ZWN0</accession>
<evidence type="ECO:0000313" key="3">
    <source>
        <dbReference type="Proteomes" id="UP000838672"/>
    </source>
</evidence>
<sequence>MRKSLVAAALATTLLTGCMGQMGLSQLVTKANLSVVDNRYARAGLFMLLSPVYSAAATVDLFLFNTIEFWTGKNIITGKSPAVVDQPVGAIFKVNSKVDSDLTRPPLAKIDAPQVKSAQWLSVEDNAISMQVTYEDGVTQKVHGVRVGEMMHLYIDDVLMGEISQAELQAYAAERMI</sequence>
<evidence type="ECO:0000256" key="1">
    <source>
        <dbReference type="SAM" id="Phobius"/>
    </source>
</evidence>
<organism evidence="2 3">
    <name type="scientific">Vibrio stylophorae</name>
    <dbReference type="NCBI Taxonomy" id="659351"/>
    <lineage>
        <taxon>Bacteria</taxon>
        <taxon>Pseudomonadati</taxon>
        <taxon>Pseudomonadota</taxon>
        <taxon>Gammaproteobacteria</taxon>
        <taxon>Vibrionales</taxon>
        <taxon>Vibrionaceae</taxon>
        <taxon>Vibrio</taxon>
    </lineage>
</organism>
<dbReference type="Pfam" id="PF11810">
    <property type="entry name" value="DUF3332"/>
    <property type="match status" value="1"/>
</dbReference>
<dbReference type="InterPro" id="IPR021768">
    <property type="entry name" value="DUF3332"/>
</dbReference>
<keyword evidence="1" id="KW-0472">Membrane</keyword>
<dbReference type="RefSeq" id="WP_237467778.1">
    <property type="nucleotide sequence ID" value="NZ_CAKLDI010000001.1"/>
</dbReference>
<keyword evidence="3" id="KW-1185">Reference proteome</keyword>
<keyword evidence="1" id="KW-0812">Transmembrane</keyword>
<evidence type="ECO:0008006" key="4">
    <source>
        <dbReference type="Google" id="ProtNLM"/>
    </source>
</evidence>
<dbReference type="PROSITE" id="PS51257">
    <property type="entry name" value="PROKAR_LIPOPROTEIN"/>
    <property type="match status" value="1"/>
</dbReference>
<comment type="caution">
    <text evidence="2">The sequence shown here is derived from an EMBL/GenBank/DDBJ whole genome shotgun (WGS) entry which is preliminary data.</text>
</comment>
<proteinExistence type="predicted"/>
<reference evidence="2" key="1">
    <citation type="submission" date="2021-11" db="EMBL/GenBank/DDBJ databases">
        <authorList>
            <person name="Rodrigo-Torres L."/>
            <person name="Arahal R. D."/>
            <person name="Lucena T."/>
        </authorList>
    </citation>
    <scope>NUCLEOTIDE SEQUENCE</scope>
    <source>
        <strain evidence="2">CECT 7929</strain>
    </source>
</reference>
<protein>
    <recommendedName>
        <fullName evidence="4">DUF3332 domain-containing protein</fullName>
    </recommendedName>
</protein>
<name>A0ABM8ZWN0_9VIBR</name>
<dbReference type="Proteomes" id="UP000838672">
    <property type="component" value="Unassembled WGS sequence"/>
</dbReference>
<gene>
    <name evidence="2" type="ORF">VST7929_02708</name>
</gene>